<comment type="catalytic activity">
    <reaction evidence="4">
        <text>dTTP + H2O = dTMP + diphosphate + H(+)</text>
        <dbReference type="Rhea" id="RHEA:28534"/>
        <dbReference type="ChEBI" id="CHEBI:15377"/>
        <dbReference type="ChEBI" id="CHEBI:15378"/>
        <dbReference type="ChEBI" id="CHEBI:33019"/>
        <dbReference type="ChEBI" id="CHEBI:37568"/>
        <dbReference type="ChEBI" id="CHEBI:63528"/>
        <dbReference type="EC" id="3.6.1.9"/>
    </reaction>
</comment>
<dbReference type="Pfam" id="PF02545">
    <property type="entry name" value="Maf"/>
    <property type="match status" value="1"/>
</dbReference>
<dbReference type="HAMAP" id="MF_00528">
    <property type="entry name" value="Maf"/>
    <property type="match status" value="1"/>
</dbReference>
<dbReference type="RefSeq" id="WP_336435896.1">
    <property type="nucleotide sequence ID" value="NZ_JBAWKS010000001.1"/>
</dbReference>
<evidence type="ECO:0000313" key="5">
    <source>
        <dbReference type="EMBL" id="MEI4548395.1"/>
    </source>
</evidence>
<evidence type="ECO:0000256" key="1">
    <source>
        <dbReference type="ARBA" id="ARBA00001968"/>
    </source>
</evidence>
<comment type="subcellular location">
    <subcellularLocation>
        <location evidence="4">Cytoplasm</location>
    </subcellularLocation>
</comment>
<dbReference type="NCBIfam" id="TIGR00172">
    <property type="entry name" value="maf"/>
    <property type="match status" value="1"/>
</dbReference>
<dbReference type="PANTHER" id="PTHR43213">
    <property type="entry name" value="BIFUNCTIONAL DTTP/UTP PYROPHOSPHATASE/METHYLTRANSFERASE PROTEIN-RELATED"/>
    <property type="match status" value="1"/>
</dbReference>
<evidence type="ECO:0000256" key="4">
    <source>
        <dbReference type="HAMAP-Rule" id="MF_00528"/>
    </source>
</evidence>
<comment type="similarity">
    <text evidence="4">Belongs to the Maf family. YhdE subfamily.</text>
</comment>
<dbReference type="InterPro" id="IPR003697">
    <property type="entry name" value="Maf-like"/>
</dbReference>
<keyword evidence="6" id="KW-1185">Reference proteome</keyword>
<evidence type="ECO:0000313" key="6">
    <source>
        <dbReference type="Proteomes" id="UP001382455"/>
    </source>
</evidence>
<dbReference type="Gene3D" id="3.90.950.10">
    <property type="match status" value="1"/>
</dbReference>
<comment type="caution">
    <text evidence="5">The sequence shown here is derived from an EMBL/GenBank/DDBJ whole genome shotgun (WGS) entry which is preliminary data.</text>
</comment>
<dbReference type="Proteomes" id="UP001382455">
    <property type="component" value="Unassembled WGS sequence"/>
</dbReference>
<dbReference type="EC" id="3.6.1.9" evidence="4"/>
<dbReference type="GO" id="GO:0016787">
    <property type="term" value="F:hydrolase activity"/>
    <property type="evidence" value="ECO:0007669"/>
    <property type="project" value="UniProtKB-KW"/>
</dbReference>
<keyword evidence="4" id="KW-0963">Cytoplasm</keyword>
<keyword evidence="3 4" id="KW-0546">Nucleotide metabolism</keyword>
<accession>A0ABU8ENQ0</accession>
<feature type="site" description="Important for substrate specificity" evidence="4">
    <location>
        <position position="13"/>
    </location>
</feature>
<dbReference type="PIRSF" id="PIRSF006305">
    <property type="entry name" value="Maf"/>
    <property type="match status" value="1"/>
</dbReference>
<dbReference type="CDD" id="cd00555">
    <property type="entry name" value="Maf"/>
    <property type="match status" value="1"/>
</dbReference>
<dbReference type="PANTHER" id="PTHR43213:SF5">
    <property type="entry name" value="BIFUNCTIONAL DTTP_UTP PYROPHOSPHATASE_METHYLTRANSFERASE PROTEIN-RELATED"/>
    <property type="match status" value="1"/>
</dbReference>
<comment type="cofactor">
    <cofactor evidence="1 4">
        <name>a divalent metal cation</name>
        <dbReference type="ChEBI" id="CHEBI:60240"/>
    </cofactor>
</comment>
<dbReference type="InterPro" id="IPR029001">
    <property type="entry name" value="ITPase-like_fam"/>
</dbReference>
<feature type="site" description="Important for substrate specificity" evidence="4">
    <location>
        <position position="72"/>
    </location>
</feature>
<dbReference type="SUPFAM" id="SSF52972">
    <property type="entry name" value="ITPase-like"/>
    <property type="match status" value="1"/>
</dbReference>
<gene>
    <name evidence="5" type="ORF">WAE96_01570</name>
</gene>
<feature type="site" description="Important for substrate specificity" evidence="4">
    <location>
        <position position="154"/>
    </location>
</feature>
<evidence type="ECO:0000256" key="3">
    <source>
        <dbReference type="ARBA" id="ARBA00023080"/>
    </source>
</evidence>
<reference evidence="5 6" key="1">
    <citation type="submission" date="2023-12" db="EMBL/GenBank/DDBJ databases">
        <title>Friends and Foes: Symbiotic and Algicidal bacterial influence on Karenia brevis blooms.</title>
        <authorList>
            <person name="Fei C."/>
            <person name="Mohamed A.R."/>
            <person name="Booker A."/>
            <person name="Arshad M."/>
            <person name="Klass S."/>
            <person name="Ahn S."/>
            <person name="Gilbert P.M."/>
            <person name="Heil C.A."/>
            <person name="Martinez J.M."/>
            <person name="Amin S.A."/>
        </authorList>
    </citation>
    <scope>NUCLEOTIDE SEQUENCE [LARGE SCALE GENOMIC DNA]</scope>
    <source>
        <strain evidence="5 6">CE15</strain>
    </source>
</reference>
<proteinExistence type="inferred from homology"/>
<comment type="caution">
    <text evidence="4">Lacks conserved residue(s) required for the propagation of feature annotation.</text>
</comment>
<dbReference type="EMBL" id="JBAWKS010000001">
    <property type="protein sequence ID" value="MEI4548395.1"/>
    <property type="molecule type" value="Genomic_DNA"/>
</dbReference>
<protein>
    <recommendedName>
        <fullName evidence="4">dTTP/UTP pyrophosphatase</fullName>
        <shortName evidence="4">dTTPase/UTPase</shortName>
        <ecNumber evidence="4">3.6.1.9</ecNumber>
    </recommendedName>
    <alternativeName>
        <fullName evidence="4">Nucleoside triphosphate pyrophosphatase</fullName>
    </alternativeName>
    <alternativeName>
        <fullName evidence="4">Nucleotide pyrophosphatase</fullName>
        <shortName evidence="4">Nucleotide PPase</shortName>
    </alternativeName>
</protein>
<keyword evidence="2 4" id="KW-0378">Hydrolase</keyword>
<sequence length="191" mass="20705">MLTKIYLASASPRRKQLLAQLNVEFEQFATDIDETQQTGESAEQFVCRLAEEKALAGVEIAAHNYPVLGSDTVVVLNDKVLGKPADLADAIATLSSLSGQTHQVMTAIAFANQQGVMSQLVVTDVSFKQLSQQEVNDYCATNEPFDKAGSYGIQGGAGRFVTKLNGSYFAVMGLPLYETEQLLAQFLKEFA</sequence>
<comment type="catalytic activity">
    <reaction evidence="4">
        <text>UTP + H2O = UMP + diphosphate + H(+)</text>
        <dbReference type="Rhea" id="RHEA:29395"/>
        <dbReference type="ChEBI" id="CHEBI:15377"/>
        <dbReference type="ChEBI" id="CHEBI:15378"/>
        <dbReference type="ChEBI" id="CHEBI:33019"/>
        <dbReference type="ChEBI" id="CHEBI:46398"/>
        <dbReference type="ChEBI" id="CHEBI:57865"/>
        <dbReference type="EC" id="3.6.1.9"/>
    </reaction>
</comment>
<comment type="function">
    <text evidence="4">Nucleoside triphosphate pyrophosphatase that hydrolyzes dTTP and UTP. May have a dual role in cell division arrest and in preventing the incorporation of modified nucleotides into cellular nucleic acids.</text>
</comment>
<evidence type="ECO:0000256" key="2">
    <source>
        <dbReference type="ARBA" id="ARBA00022801"/>
    </source>
</evidence>
<organism evidence="5 6">
    <name type="scientific">Pseudoalteromonas spongiae</name>
    <dbReference type="NCBI Taxonomy" id="298657"/>
    <lineage>
        <taxon>Bacteria</taxon>
        <taxon>Pseudomonadati</taxon>
        <taxon>Pseudomonadota</taxon>
        <taxon>Gammaproteobacteria</taxon>
        <taxon>Alteromonadales</taxon>
        <taxon>Pseudoalteromonadaceae</taxon>
        <taxon>Pseudoalteromonas</taxon>
    </lineage>
</organism>
<feature type="active site" description="Proton acceptor" evidence="4">
    <location>
        <position position="71"/>
    </location>
</feature>
<name>A0ABU8ENQ0_9GAMM</name>